<gene>
    <name evidence="1" type="ORF">SNAT2548_LOCUS34254</name>
</gene>
<dbReference type="AlphaFoldDB" id="A0A812V828"/>
<proteinExistence type="predicted"/>
<comment type="caution">
    <text evidence="1">The sequence shown here is derived from an EMBL/GenBank/DDBJ whole genome shotgun (WGS) entry which is preliminary data.</text>
</comment>
<evidence type="ECO:0000313" key="2">
    <source>
        <dbReference type="Proteomes" id="UP000604046"/>
    </source>
</evidence>
<name>A0A812V828_9DINO</name>
<reference evidence="1" key="1">
    <citation type="submission" date="2021-02" db="EMBL/GenBank/DDBJ databases">
        <authorList>
            <person name="Dougan E. K."/>
            <person name="Rhodes N."/>
            <person name="Thang M."/>
            <person name="Chan C."/>
        </authorList>
    </citation>
    <scope>NUCLEOTIDE SEQUENCE</scope>
</reference>
<accession>A0A812V828</accession>
<dbReference type="Proteomes" id="UP000604046">
    <property type="component" value="Unassembled WGS sequence"/>
</dbReference>
<protein>
    <submittedName>
        <fullName evidence="1">Uncharacterized protein</fullName>
    </submittedName>
</protein>
<keyword evidence="2" id="KW-1185">Reference proteome</keyword>
<evidence type="ECO:0000313" key="1">
    <source>
        <dbReference type="EMBL" id="CAE7602300.1"/>
    </source>
</evidence>
<sequence>MHGAAAHTRYIESKAKEASRIVALLLMVQVTWNMGVTPVERYPKDMFAPLSSAYLQPSSSKGSSLTPQQLERLPPQDMLGILSASNMKPVGVWQELLQLQAMISSALQAPSPLQDYHASSHVRHEVWRCTQLRSTIPSCHATQCLVGVAHMLLPSTL</sequence>
<dbReference type="EMBL" id="CAJNDS010002801">
    <property type="protein sequence ID" value="CAE7602300.1"/>
    <property type="molecule type" value="Genomic_DNA"/>
</dbReference>
<organism evidence="1 2">
    <name type="scientific">Symbiodinium natans</name>
    <dbReference type="NCBI Taxonomy" id="878477"/>
    <lineage>
        <taxon>Eukaryota</taxon>
        <taxon>Sar</taxon>
        <taxon>Alveolata</taxon>
        <taxon>Dinophyceae</taxon>
        <taxon>Suessiales</taxon>
        <taxon>Symbiodiniaceae</taxon>
        <taxon>Symbiodinium</taxon>
    </lineage>
</organism>
<dbReference type="OrthoDB" id="439256at2759"/>